<organism evidence="1 2">
    <name type="scientific">Trifolium medium</name>
    <dbReference type="NCBI Taxonomy" id="97028"/>
    <lineage>
        <taxon>Eukaryota</taxon>
        <taxon>Viridiplantae</taxon>
        <taxon>Streptophyta</taxon>
        <taxon>Embryophyta</taxon>
        <taxon>Tracheophyta</taxon>
        <taxon>Spermatophyta</taxon>
        <taxon>Magnoliopsida</taxon>
        <taxon>eudicotyledons</taxon>
        <taxon>Gunneridae</taxon>
        <taxon>Pentapetalae</taxon>
        <taxon>rosids</taxon>
        <taxon>fabids</taxon>
        <taxon>Fabales</taxon>
        <taxon>Fabaceae</taxon>
        <taxon>Papilionoideae</taxon>
        <taxon>50 kb inversion clade</taxon>
        <taxon>NPAAA clade</taxon>
        <taxon>Hologalegina</taxon>
        <taxon>IRL clade</taxon>
        <taxon>Trifolieae</taxon>
        <taxon>Trifolium</taxon>
    </lineage>
</organism>
<evidence type="ECO:0000313" key="2">
    <source>
        <dbReference type="Proteomes" id="UP000265520"/>
    </source>
</evidence>
<dbReference type="EMBL" id="LXQA010123415">
    <property type="protein sequence ID" value="MCI21129.1"/>
    <property type="molecule type" value="Genomic_DNA"/>
</dbReference>
<accession>A0A392QB75</accession>
<feature type="non-terminal residue" evidence="1">
    <location>
        <position position="1"/>
    </location>
</feature>
<protein>
    <submittedName>
        <fullName evidence="1">Golgin candidate 1-like</fullName>
    </submittedName>
</protein>
<dbReference type="Proteomes" id="UP000265520">
    <property type="component" value="Unassembled WGS sequence"/>
</dbReference>
<proteinExistence type="predicted"/>
<keyword evidence="2" id="KW-1185">Reference proteome</keyword>
<comment type="caution">
    <text evidence="1">The sequence shown here is derived from an EMBL/GenBank/DDBJ whole genome shotgun (WGS) entry which is preliminary data.</text>
</comment>
<sequence>DEQAETERSRVSRRASSAWEDESEIKALEPLPLHHRHLAGASIQGQSEPQDFSGVIQQLEFFYFSIW</sequence>
<name>A0A392QB75_9FABA</name>
<evidence type="ECO:0000313" key="1">
    <source>
        <dbReference type="EMBL" id="MCI21129.1"/>
    </source>
</evidence>
<dbReference type="AlphaFoldDB" id="A0A392QB75"/>
<reference evidence="1 2" key="1">
    <citation type="journal article" date="2018" name="Front. Plant Sci.">
        <title>Red Clover (Trifolium pratense) and Zigzag Clover (T. medium) - A Picture of Genomic Similarities and Differences.</title>
        <authorList>
            <person name="Dluhosova J."/>
            <person name="Istvanek J."/>
            <person name="Nedelnik J."/>
            <person name="Repkova J."/>
        </authorList>
    </citation>
    <scope>NUCLEOTIDE SEQUENCE [LARGE SCALE GENOMIC DNA]</scope>
    <source>
        <strain evidence="2">cv. 10/8</strain>
        <tissue evidence="1">Leaf</tissue>
    </source>
</reference>